<gene>
    <name evidence="1" type="ORF">SAMN05216463_103186</name>
</gene>
<organism evidence="1 2">
    <name type="scientific">Xylanibacter ruminicola</name>
    <name type="common">Prevotella ruminicola</name>
    <dbReference type="NCBI Taxonomy" id="839"/>
    <lineage>
        <taxon>Bacteria</taxon>
        <taxon>Pseudomonadati</taxon>
        <taxon>Bacteroidota</taxon>
        <taxon>Bacteroidia</taxon>
        <taxon>Bacteroidales</taxon>
        <taxon>Prevotellaceae</taxon>
        <taxon>Xylanibacter</taxon>
    </lineage>
</organism>
<dbReference type="Proteomes" id="UP000184130">
    <property type="component" value="Unassembled WGS sequence"/>
</dbReference>
<proteinExistence type="predicted"/>
<dbReference type="EMBL" id="FRBD01000003">
    <property type="protein sequence ID" value="SHK44019.1"/>
    <property type="molecule type" value="Genomic_DNA"/>
</dbReference>
<name>A0A1M6SH91_XYLRU</name>
<protein>
    <submittedName>
        <fullName evidence="1">Uncharacterized protein</fullName>
    </submittedName>
</protein>
<evidence type="ECO:0000313" key="2">
    <source>
        <dbReference type="Proteomes" id="UP000184130"/>
    </source>
</evidence>
<dbReference type="AlphaFoldDB" id="A0A1M6SH91"/>
<reference evidence="1 2" key="1">
    <citation type="submission" date="2016-11" db="EMBL/GenBank/DDBJ databases">
        <authorList>
            <person name="Jaros S."/>
            <person name="Januszkiewicz K."/>
            <person name="Wedrychowicz H."/>
        </authorList>
    </citation>
    <scope>NUCLEOTIDE SEQUENCE [LARGE SCALE GENOMIC DNA]</scope>
    <source>
        <strain evidence="1 2">KHT3</strain>
    </source>
</reference>
<accession>A0A1M6SH91</accession>
<evidence type="ECO:0000313" key="1">
    <source>
        <dbReference type="EMBL" id="SHK44019.1"/>
    </source>
</evidence>
<sequence length="260" mass="30074">MLIFVLSAIVFTMCKSDKDRVEINTLSPCDLSFFGDSTAVFVVKDLQNGYRISLIHNKQLDLVHFERGDSISRYCAIHELPFELRQYEEDSIGVFYVDIDFPILQLDTLGGSKDAPEMFFMDVNFDSEEEFIVMHEGYNRYYYACFDLVNGNFNGACPGILEANNEPPYNNIVSGLGKVQPAYTVFDRKKKEVYIYETMGCCSYYKTWAKYFEGDNFGNEAKIKVVKQEEHEWWADGKEHIATYKLVNDSLKLVENRIVE</sequence>